<dbReference type="InterPro" id="IPR006652">
    <property type="entry name" value="Kelch_1"/>
</dbReference>
<dbReference type="Pfam" id="PF24681">
    <property type="entry name" value="Kelch_KLHDC2_KLHL20_DRC7"/>
    <property type="match status" value="2"/>
</dbReference>
<evidence type="ECO:0000256" key="1">
    <source>
        <dbReference type="ARBA" id="ARBA00004141"/>
    </source>
</evidence>
<dbReference type="SUPFAM" id="SSF103473">
    <property type="entry name" value="MFS general substrate transporter"/>
    <property type="match status" value="1"/>
</dbReference>
<protein>
    <recommendedName>
        <fullName evidence="11">Solute carrier family 40 protein</fullName>
    </recommendedName>
</protein>
<evidence type="ECO:0000256" key="3">
    <source>
        <dbReference type="ARBA" id="ARBA00022448"/>
    </source>
</evidence>
<keyword evidence="3" id="KW-0813">Transport</keyword>
<feature type="transmembrane region" description="Helical" evidence="8">
    <location>
        <begin position="405"/>
        <end position="426"/>
    </location>
</feature>
<dbReference type="GO" id="GO:0016020">
    <property type="term" value="C:membrane"/>
    <property type="evidence" value="ECO:0007669"/>
    <property type="project" value="UniProtKB-SubCell"/>
</dbReference>
<feature type="region of interest" description="Disordered" evidence="7">
    <location>
        <begin position="1136"/>
        <end position="1202"/>
    </location>
</feature>
<feature type="compositionally biased region" description="Low complexity" evidence="7">
    <location>
        <begin position="962"/>
        <end position="973"/>
    </location>
</feature>
<evidence type="ECO:0000313" key="10">
    <source>
        <dbReference type="Proteomes" id="UP001164929"/>
    </source>
</evidence>
<reference evidence="9" key="1">
    <citation type="journal article" date="2023" name="Mol. Ecol. Resour.">
        <title>Chromosome-level genome assembly of a triploid poplar Populus alba 'Berolinensis'.</title>
        <authorList>
            <person name="Chen S."/>
            <person name="Yu Y."/>
            <person name="Wang X."/>
            <person name="Wang S."/>
            <person name="Zhang T."/>
            <person name="Zhou Y."/>
            <person name="He R."/>
            <person name="Meng N."/>
            <person name="Wang Y."/>
            <person name="Liu W."/>
            <person name="Liu Z."/>
            <person name="Liu J."/>
            <person name="Guo Q."/>
            <person name="Huang H."/>
            <person name="Sederoff R.R."/>
            <person name="Wang G."/>
            <person name="Qu G."/>
            <person name="Chen S."/>
        </authorList>
    </citation>
    <scope>NUCLEOTIDE SEQUENCE</scope>
    <source>
        <strain evidence="9">SC-2020</strain>
    </source>
</reference>
<evidence type="ECO:0000256" key="4">
    <source>
        <dbReference type="ARBA" id="ARBA00022692"/>
    </source>
</evidence>
<dbReference type="PANTHER" id="PTHR11660:SF53">
    <property type="entry name" value="SOLUTE CARRIER FAMILY 40 MEMBER 3, CHLOROPLASTIC"/>
    <property type="match status" value="1"/>
</dbReference>
<feature type="transmembrane region" description="Helical" evidence="8">
    <location>
        <begin position="438"/>
        <end position="457"/>
    </location>
</feature>
<dbReference type="SUPFAM" id="SSF117281">
    <property type="entry name" value="Kelch motif"/>
    <property type="match status" value="2"/>
</dbReference>
<evidence type="ECO:0000256" key="5">
    <source>
        <dbReference type="ARBA" id="ARBA00022989"/>
    </source>
</evidence>
<dbReference type="Proteomes" id="UP001164929">
    <property type="component" value="Chromosome 5"/>
</dbReference>
<dbReference type="InterPro" id="IPR036259">
    <property type="entry name" value="MFS_trans_sf"/>
</dbReference>
<dbReference type="Pfam" id="PF06963">
    <property type="entry name" value="FPN1"/>
    <property type="match status" value="1"/>
</dbReference>
<evidence type="ECO:0000256" key="6">
    <source>
        <dbReference type="ARBA" id="ARBA00023136"/>
    </source>
</evidence>
<dbReference type="Gene3D" id="2.120.10.80">
    <property type="entry name" value="Kelch-type beta propeller"/>
    <property type="match status" value="2"/>
</dbReference>
<keyword evidence="6 8" id="KW-0472">Membrane</keyword>
<dbReference type="InterPro" id="IPR009716">
    <property type="entry name" value="Ferroportin-1"/>
</dbReference>
<keyword evidence="10" id="KW-1185">Reference proteome</keyword>
<dbReference type="SMART" id="SM00612">
    <property type="entry name" value="Kelch"/>
    <property type="match status" value="4"/>
</dbReference>
<evidence type="ECO:0000313" key="9">
    <source>
        <dbReference type="EMBL" id="KAJ6995846.1"/>
    </source>
</evidence>
<dbReference type="InterPro" id="IPR015915">
    <property type="entry name" value="Kelch-typ_b-propeller"/>
</dbReference>
<dbReference type="EMBL" id="JAQIZT010000005">
    <property type="protein sequence ID" value="KAJ6995846.1"/>
    <property type="molecule type" value="Genomic_DNA"/>
</dbReference>
<feature type="transmembrane region" description="Helical" evidence="8">
    <location>
        <begin position="533"/>
        <end position="554"/>
    </location>
</feature>
<organism evidence="9 10">
    <name type="scientific">Populus alba x Populus x berolinensis</name>
    <dbReference type="NCBI Taxonomy" id="444605"/>
    <lineage>
        <taxon>Eukaryota</taxon>
        <taxon>Viridiplantae</taxon>
        <taxon>Streptophyta</taxon>
        <taxon>Embryophyta</taxon>
        <taxon>Tracheophyta</taxon>
        <taxon>Spermatophyta</taxon>
        <taxon>Magnoliopsida</taxon>
        <taxon>eudicotyledons</taxon>
        <taxon>Gunneridae</taxon>
        <taxon>Pentapetalae</taxon>
        <taxon>rosids</taxon>
        <taxon>fabids</taxon>
        <taxon>Malpighiales</taxon>
        <taxon>Salicaceae</taxon>
        <taxon>Saliceae</taxon>
        <taxon>Populus</taxon>
    </lineage>
</organism>
<dbReference type="GO" id="GO:0005381">
    <property type="term" value="F:iron ion transmembrane transporter activity"/>
    <property type="evidence" value="ECO:0007669"/>
    <property type="project" value="InterPro"/>
</dbReference>
<feature type="transmembrane region" description="Helical" evidence="8">
    <location>
        <begin position="463"/>
        <end position="484"/>
    </location>
</feature>
<keyword evidence="4 8" id="KW-0812">Transmembrane</keyword>
<evidence type="ECO:0000256" key="7">
    <source>
        <dbReference type="SAM" id="MobiDB-lite"/>
    </source>
</evidence>
<dbReference type="PANTHER" id="PTHR11660">
    <property type="entry name" value="SOLUTE CARRIER FAMILY 40 MEMBER"/>
    <property type="match status" value="1"/>
</dbReference>
<dbReference type="AlphaFoldDB" id="A0AAD6QSW2"/>
<comment type="caution">
    <text evidence="9">The sequence shown here is derived from an EMBL/GenBank/DDBJ whole genome shotgun (WGS) entry which is preliminary data.</text>
</comment>
<evidence type="ECO:0000256" key="8">
    <source>
        <dbReference type="SAM" id="Phobius"/>
    </source>
</evidence>
<evidence type="ECO:0008006" key="11">
    <source>
        <dbReference type="Google" id="ProtNLM"/>
    </source>
</evidence>
<proteinExistence type="inferred from homology"/>
<evidence type="ECO:0000256" key="2">
    <source>
        <dbReference type="ARBA" id="ARBA00006279"/>
    </source>
</evidence>
<feature type="transmembrane region" description="Helical" evidence="8">
    <location>
        <begin position="496"/>
        <end position="513"/>
    </location>
</feature>
<feature type="compositionally biased region" description="Polar residues" evidence="7">
    <location>
        <begin position="974"/>
        <end position="983"/>
    </location>
</feature>
<sequence length="1202" mass="130266">MAMVTVSQSFNFHGFFVRKASLLPSSASRVRYSINDRRWLNLDSASSSCRFRNLNSRCSITNTDLHLSNVLTEDEAPQDLSAAECDCSTPIVHLKTDILESESLSLLAETTYVDSVLTALPVLSEEEQNALAATPAHPVALYALYASSLAGNLVEQLWNFAWPSAIALLHPSLLPVAVMCFFRILSNKQCVKQLAIIVGGPLVGKLMDYSPRVPAYMGLNVVQAAAQLLSATMIIHAHTVSPTSVSSVLLRPWFIVLVLAGAIERLCGVATGVAVERDWVILLAGMNRPIALAQANAVLNRIDLLCEIAGASVFGILLSKYEPVTCLKFAAASMIWSLPVMIGLTWLTNKLATGVLDRPRSCQTCCGESPEEAAVVAGSIVDRGLETIKLGWKEYMQQPVLPASLAYVLLFFNVVLAPSSLMTAFLTQRGVNPSVIGGFSGLCACMGVAATFLSATLVKQLGILKAGAAGLVFQASLLSLAVAVYWSGSLSQQSPVLFFLGLIVLSRLGHMSYDVVGAQILQTGIPSSKANLIGTTEVSVASLAESVMLGVAIIANDASHFGFLAMLSLLSVVGAAWMFCQLLLNPTDEQRTSKKMAMWLYPKVSGFNPSERWGHSACYSHGVVYVFGGCCGGLDFSDVLMLNLDTVVWNTLATTGQGPGPRDSHSAVLVGRQMIVFGGTNGSKKVNDLHILDLGTKEWISPECKGTPPSPRESHTATLIGDDRIIVFGGSGEGEANYLNDLHVLDLKSMRWTSPEVKGSIPAPRDSHSAVEIGNKLFVYGGDRGDSLLCKDLRQVFEQLYVIGGVGDKHYYNDVWVLDVSTCSWTQLDISGQQPQGRFSHTAVVTDSDIVIYGGCREDERPLNQLLVLQLGAEHPNGRYNISMCKIFGQHWNQEKRRFLPGAEDISSVFLGNNEIDMKGSYESEESKQPFQFSSDTMHHKKIRTTNSKAWEIDLEQEEHSLSPSHHSSPSQSDQEQIPVQKSVDSLTSCKGLNFFRQLNKIPRNYQADSVASNQKLPRLVIQKTRHRLQISRENKRAEQYVHAGFGRQGTPFPAVEHRPMEPGCTQNLVGAEVRGKVDGAFDSGLLMTATVNGKIFRGVLFSPAPGFVSRGAILAQNHASPATQIPIVHQFPNSNHTDTLKPSHHPTTFSGQESSHSSRQTQVTRTYPVIRAAPSLAKESNPRSDLQGVVLTLGGPASGHA</sequence>
<comment type="similarity">
    <text evidence="2">Belongs to the ferroportin (FP) (TC 2.A.100) family. SLC40A subfamily.</text>
</comment>
<comment type="subcellular location">
    <subcellularLocation>
        <location evidence="1">Membrane</location>
        <topology evidence="1">Multi-pass membrane protein</topology>
    </subcellularLocation>
</comment>
<gene>
    <name evidence="9" type="ORF">NC653_012654</name>
</gene>
<feature type="transmembrane region" description="Helical" evidence="8">
    <location>
        <begin position="561"/>
        <end position="584"/>
    </location>
</feature>
<dbReference type="CDD" id="cd17480">
    <property type="entry name" value="MFS_SLC40A1_like"/>
    <property type="match status" value="1"/>
</dbReference>
<name>A0AAD6QSW2_9ROSI</name>
<keyword evidence="5 8" id="KW-1133">Transmembrane helix</keyword>
<accession>A0AAD6QSW2</accession>
<feature type="compositionally biased region" description="Polar residues" evidence="7">
    <location>
        <begin position="1146"/>
        <end position="1166"/>
    </location>
</feature>
<feature type="region of interest" description="Disordered" evidence="7">
    <location>
        <begin position="958"/>
        <end position="983"/>
    </location>
</feature>